<keyword evidence="1" id="KW-0472">Membrane</keyword>
<dbReference type="EMBL" id="CADCXU010006547">
    <property type="protein sequence ID" value="CAA9998100.1"/>
    <property type="molecule type" value="Genomic_DNA"/>
</dbReference>
<sequence length="233" mass="26319">METVIVYTRATLKKIQRVKFLVFLCKIALLIIRGILLLYHAGKAAEDDQEICQHRPNLSVLSKTAGGDLKISKNPNSRYTTDEIFRFMTSSCKMTHLVNQVHDHEKGNFRIEGRSTDEVALPEVNERHGAQPDAEVPQNVGKISFAYERSTKAQRRKRSVTLTPNHIGSLCSGFRNVFLQYCEKLMKIYFHMPVLANVANSSCCCRARRSVKNSRTLNGPLCSGLFLSAFPEN</sequence>
<name>A0A6H5G5T7_9HEMI</name>
<accession>A0A6H5G5T7</accession>
<protein>
    <submittedName>
        <fullName evidence="2">Uncharacterized protein</fullName>
    </submittedName>
</protein>
<organism evidence="2 3">
    <name type="scientific">Nesidiocoris tenuis</name>
    <dbReference type="NCBI Taxonomy" id="355587"/>
    <lineage>
        <taxon>Eukaryota</taxon>
        <taxon>Metazoa</taxon>
        <taxon>Ecdysozoa</taxon>
        <taxon>Arthropoda</taxon>
        <taxon>Hexapoda</taxon>
        <taxon>Insecta</taxon>
        <taxon>Pterygota</taxon>
        <taxon>Neoptera</taxon>
        <taxon>Paraneoptera</taxon>
        <taxon>Hemiptera</taxon>
        <taxon>Heteroptera</taxon>
        <taxon>Panheteroptera</taxon>
        <taxon>Cimicomorpha</taxon>
        <taxon>Miridae</taxon>
        <taxon>Dicyphina</taxon>
        <taxon>Nesidiocoris</taxon>
    </lineage>
</organism>
<feature type="transmembrane region" description="Helical" evidence="1">
    <location>
        <begin position="20"/>
        <end position="42"/>
    </location>
</feature>
<keyword evidence="1" id="KW-0812">Transmembrane</keyword>
<evidence type="ECO:0000313" key="3">
    <source>
        <dbReference type="Proteomes" id="UP000479000"/>
    </source>
</evidence>
<dbReference type="AlphaFoldDB" id="A0A6H5G5T7"/>
<proteinExistence type="predicted"/>
<gene>
    <name evidence="2" type="ORF">NTEN_LOCUS4394</name>
</gene>
<reference evidence="2 3" key="1">
    <citation type="submission" date="2020-02" db="EMBL/GenBank/DDBJ databases">
        <authorList>
            <person name="Ferguson B K."/>
        </authorList>
    </citation>
    <scope>NUCLEOTIDE SEQUENCE [LARGE SCALE GENOMIC DNA]</scope>
</reference>
<evidence type="ECO:0000256" key="1">
    <source>
        <dbReference type="SAM" id="Phobius"/>
    </source>
</evidence>
<dbReference type="Proteomes" id="UP000479000">
    <property type="component" value="Unassembled WGS sequence"/>
</dbReference>
<keyword evidence="1" id="KW-1133">Transmembrane helix</keyword>
<evidence type="ECO:0000313" key="2">
    <source>
        <dbReference type="EMBL" id="CAA9998100.1"/>
    </source>
</evidence>
<keyword evidence="3" id="KW-1185">Reference proteome</keyword>
<feature type="non-terminal residue" evidence="2">
    <location>
        <position position="233"/>
    </location>
</feature>